<dbReference type="Proteomes" id="UP000236752">
    <property type="component" value="Unassembled WGS sequence"/>
</dbReference>
<evidence type="ECO:0000256" key="2">
    <source>
        <dbReference type="SAM" id="SignalP"/>
    </source>
</evidence>
<sequence length="102" mass="11114">MKRFAFLSVVMASPAFADQQGYYGYGHMDGYGYGIGMMFGPVLWLIVIGLIIAGVIWMVRRSERASASGKPSGALAELDLRFARGEIDADDYAARKKLLTAS</sequence>
<keyword evidence="1" id="KW-0812">Transmembrane</keyword>
<feature type="chain" id="PRO_5009288509" evidence="2">
    <location>
        <begin position="18"/>
        <end position="102"/>
    </location>
</feature>
<accession>A0A1H5WNT4</accession>
<keyword evidence="2" id="KW-0732">Signal</keyword>
<feature type="transmembrane region" description="Helical" evidence="1">
    <location>
        <begin position="33"/>
        <end position="59"/>
    </location>
</feature>
<gene>
    <name evidence="3" type="ORF">SAMN04488045_1520</name>
</gene>
<dbReference type="AlphaFoldDB" id="A0A1H5WNT4"/>
<evidence type="ECO:0000313" key="3">
    <source>
        <dbReference type="EMBL" id="SEG00975.1"/>
    </source>
</evidence>
<evidence type="ECO:0000313" key="4">
    <source>
        <dbReference type="Proteomes" id="UP000236752"/>
    </source>
</evidence>
<organism evidence="3 4">
    <name type="scientific">Thalassococcus halodurans</name>
    <dbReference type="NCBI Taxonomy" id="373675"/>
    <lineage>
        <taxon>Bacteria</taxon>
        <taxon>Pseudomonadati</taxon>
        <taxon>Pseudomonadota</taxon>
        <taxon>Alphaproteobacteria</taxon>
        <taxon>Rhodobacterales</taxon>
        <taxon>Roseobacteraceae</taxon>
        <taxon>Thalassococcus</taxon>
    </lineage>
</organism>
<keyword evidence="4" id="KW-1185">Reference proteome</keyword>
<keyword evidence="1" id="KW-1133">Transmembrane helix</keyword>
<protein>
    <submittedName>
        <fullName evidence="3">Putative membrane protein</fullName>
    </submittedName>
</protein>
<dbReference type="OrthoDB" id="1123500at2"/>
<feature type="signal peptide" evidence="2">
    <location>
        <begin position="1"/>
        <end position="17"/>
    </location>
</feature>
<reference evidence="3 4" key="1">
    <citation type="submission" date="2016-10" db="EMBL/GenBank/DDBJ databases">
        <authorList>
            <person name="de Groot N.N."/>
        </authorList>
    </citation>
    <scope>NUCLEOTIDE SEQUENCE [LARGE SCALE GENOMIC DNA]</scope>
    <source>
        <strain evidence="3 4">DSM 26915</strain>
    </source>
</reference>
<dbReference type="RefSeq" id="WP_103909848.1">
    <property type="nucleotide sequence ID" value="NZ_FNUZ01000002.1"/>
</dbReference>
<evidence type="ECO:0000256" key="1">
    <source>
        <dbReference type="SAM" id="Phobius"/>
    </source>
</evidence>
<name>A0A1H5WNT4_9RHOB</name>
<dbReference type="EMBL" id="FNUZ01000002">
    <property type="protein sequence ID" value="SEG00975.1"/>
    <property type="molecule type" value="Genomic_DNA"/>
</dbReference>
<keyword evidence="1" id="KW-0472">Membrane</keyword>
<proteinExistence type="predicted"/>